<dbReference type="EMBL" id="KV784355">
    <property type="protein sequence ID" value="OEU19660.1"/>
    <property type="molecule type" value="Genomic_DNA"/>
</dbReference>
<dbReference type="InterPro" id="IPR036691">
    <property type="entry name" value="Endo/exonu/phosph_ase_sf"/>
</dbReference>
<feature type="coiled-coil region" evidence="1">
    <location>
        <begin position="1053"/>
        <end position="1087"/>
    </location>
</feature>
<keyword evidence="1" id="KW-0175">Coiled coil</keyword>
<feature type="compositionally biased region" description="Low complexity" evidence="2">
    <location>
        <begin position="666"/>
        <end position="685"/>
    </location>
</feature>
<name>A0A1E7FNB9_9STRA</name>
<dbReference type="InParanoid" id="A0A1E7FNB9"/>
<feature type="compositionally biased region" description="Basic and acidic residues" evidence="2">
    <location>
        <begin position="1618"/>
        <end position="1629"/>
    </location>
</feature>
<feature type="compositionally biased region" description="Polar residues" evidence="2">
    <location>
        <begin position="872"/>
        <end position="887"/>
    </location>
</feature>
<feature type="region of interest" description="Disordered" evidence="2">
    <location>
        <begin position="796"/>
        <end position="937"/>
    </location>
</feature>
<organism evidence="3 4">
    <name type="scientific">Fragilariopsis cylindrus CCMP1102</name>
    <dbReference type="NCBI Taxonomy" id="635003"/>
    <lineage>
        <taxon>Eukaryota</taxon>
        <taxon>Sar</taxon>
        <taxon>Stramenopiles</taxon>
        <taxon>Ochrophyta</taxon>
        <taxon>Bacillariophyta</taxon>
        <taxon>Bacillariophyceae</taxon>
        <taxon>Bacillariophycidae</taxon>
        <taxon>Bacillariales</taxon>
        <taxon>Bacillariaceae</taxon>
        <taxon>Fragilariopsis</taxon>
    </lineage>
</organism>
<feature type="region of interest" description="Disordered" evidence="2">
    <location>
        <begin position="666"/>
        <end position="711"/>
    </location>
</feature>
<dbReference type="KEGG" id="fcy:FRACYDRAFT_235716"/>
<keyword evidence="4" id="KW-1185">Reference proteome</keyword>
<feature type="region of interest" description="Disordered" evidence="2">
    <location>
        <begin position="964"/>
        <end position="997"/>
    </location>
</feature>
<gene>
    <name evidence="3" type="ORF">FRACYDRAFT_235716</name>
</gene>
<dbReference type="Proteomes" id="UP000095751">
    <property type="component" value="Unassembled WGS sequence"/>
</dbReference>
<dbReference type="PANTHER" id="PTHR36812">
    <property type="entry name" value="NEUROFILAMENT TRIPLET M PROTEIN-LIKE PROTEIN"/>
    <property type="match status" value="1"/>
</dbReference>
<reference evidence="3 4" key="1">
    <citation type="submission" date="2016-09" db="EMBL/GenBank/DDBJ databases">
        <title>Extensive genetic diversity and differential bi-allelic expression allows diatom success in the polar Southern Ocean.</title>
        <authorList>
            <consortium name="DOE Joint Genome Institute"/>
            <person name="Mock T."/>
            <person name="Otillar R.P."/>
            <person name="Strauss J."/>
            <person name="Dupont C."/>
            <person name="Frickenhaus S."/>
            <person name="Maumus F."/>
            <person name="Mcmullan M."/>
            <person name="Sanges R."/>
            <person name="Schmutz J."/>
            <person name="Toseland A."/>
            <person name="Valas R."/>
            <person name="Veluchamy A."/>
            <person name="Ward B.J."/>
            <person name="Allen A."/>
            <person name="Barry K."/>
            <person name="Falciatore A."/>
            <person name="Ferrante M."/>
            <person name="Fortunato A.E."/>
            <person name="Gloeckner G."/>
            <person name="Gruber A."/>
            <person name="Hipkin R."/>
            <person name="Janech M."/>
            <person name="Kroth P."/>
            <person name="Leese F."/>
            <person name="Lindquist E."/>
            <person name="Lyon B.R."/>
            <person name="Martin J."/>
            <person name="Mayer C."/>
            <person name="Parker M."/>
            <person name="Quesneville H."/>
            <person name="Raymond J."/>
            <person name="Uhlig C."/>
            <person name="Valentin K.U."/>
            <person name="Worden A.Z."/>
            <person name="Armbrust E.V."/>
            <person name="Bowler C."/>
            <person name="Green B."/>
            <person name="Moulton V."/>
            <person name="Van Oosterhout C."/>
            <person name="Grigoriev I."/>
        </authorList>
    </citation>
    <scope>NUCLEOTIDE SEQUENCE [LARGE SCALE GENOMIC DNA]</scope>
    <source>
        <strain evidence="3 4">CCMP1102</strain>
    </source>
</reference>
<feature type="region of interest" description="Disordered" evidence="2">
    <location>
        <begin position="1"/>
        <end position="84"/>
    </location>
</feature>
<feature type="compositionally biased region" description="Acidic residues" evidence="2">
    <location>
        <begin position="892"/>
        <end position="904"/>
    </location>
</feature>
<feature type="compositionally biased region" description="Low complexity" evidence="2">
    <location>
        <begin position="49"/>
        <end position="59"/>
    </location>
</feature>
<feature type="region of interest" description="Disordered" evidence="2">
    <location>
        <begin position="752"/>
        <end position="778"/>
    </location>
</feature>
<evidence type="ECO:0000256" key="2">
    <source>
        <dbReference type="SAM" id="MobiDB-lite"/>
    </source>
</evidence>
<feature type="compositionally biased region" description="Low complexity" evidence="2">
    <location>
        <begin position="188"/>
        <end position="201"/>
    </location>
</feature>
<feature type="region of interest" description="Disordered" evidence="2">
    <location>
        <begin position="1099"/>
        <end position="1155"/>
    </location>
</feature>
<feature type="region of interest" description="Disordered" evidence="2">
    <location>
        <begin position="110"/>
        <end position="227"/>
    </location>
</feature>
<evidence type="ECO:0000313" key="3">
    <source>
        <dbReference type="EMBL" id="OEU19660.1"/>
    </source>
</evidence>
<feature type="compositionally biased region" description="Polar residues" evidence="2">
    <location>
        <begin position="693"/>
        <end position="711"/>
    </location>
</feature>
<feature type="region of interest" description="Disordered" evidence="2">
    <location>
        <begin position="1618"/>
        <end position="1642"/>
    </location>
</feature>
<dbReference type="Gene3D" id="3.60.10.10">
    <property type="entry name" value="Endonuclease/exonuclease/phosphatase"/>
    <property type="match status" value="1"/>
</dbReference>
<feature type="compositionally biased region" description="Basic and acidic residues" evidence="2">
    <location>
        <begin position="171"/>
        <end position="186"/>
    </location>
</feature>
<dbReference type="PANTHER" id="PTHR36812:SF9">
    <property type="entry name" value="MYB-LIKE PROTEIN X ISOFORM X1"/>
    <property type="match status" value="1"/>
</dbReference>
<accession>A0A1E7FNB9</accession>
<sequence length="3137" mass="359779">MSNTIQPGMYLDNIDNRSDNRSIGSRSSFNRNEIPAKNDKDMTLRKITTKSTSNNNKTTTDVEGWTTTSPGKKKPKNSNSTVASTESIITTIDGNFDSIEAGTSNRIYVTSPGRKNKCNIPDDSRQQTELEFIPTIMAVKRKEKVKDKEQDNGEDNDTSKTNDQDNGNTMEDNREGKDDNKEDKNKTNSKNDSSSNDSNNRGQGGRGERGGGRKGRGGRGGIERNLIPKTEWETYNFSISFNPKTMNNKDPDTEFQALLSEMMKKSPGITFHATNEDMFPKPKSFSNIQGYPQTEAAFKDFFEVYENKGMTIYKIFIQATMHYNELDLRNSLLNYLRSNNLWMSSDLISENVDEMIGYINYGHDKMVWRPECEKKINNGINALIQSGSIPQALRLKIDGLKKDIKIRVAAGTFRGGPRNDPVMCEGLLLRTTKAQARASMELLGLLDDNVLGEFYSIIPKGTDKEIGPQLYGDLLRMNNDMLNTLRAITVVNWPEELFLELYNPALDVPGTVALRVDTLLMNAWKCVAIERTTETETRGKYLLLFQEEDMEKAKALISNLIDDFGRESNSNCAKIALEKFNQFPEFDSIQRVSQSVQAKASKLKEMLQNAAAQRTSKTPKQIQQPRFQFHVAKQLQKQLHLPTQKSYSNIAQSSAQKKHLTIVQPAPSTAQPTTPQQQPQQATHAEQTRMTEADNTAQQDQTSNENGLRVRTSMNLMTQDTRTIATNHSGLSDQQTMTTMMTQITQQFQEMERDRITREDKQEAKRQERESKIEERRVEAQRDMYSFMKSMMMMTQNQNSENKQRKEANPNPIPDELTTGETEQTSALTSSITTTKSLTTPTGKRASALLSNTNEETNMTDIGTEAEDTETIETMSTKRNKSVSVSAKDTEEGQADDMMEDGEENTEKRGENSSTSSANLKHTREGKTADNPTERSGAQLLEHSYDITTMIPTQTNIFRQTYERNNNDEEDKDNEMPTLQDRDREDSDSDDEESEDEIVYENYDEQEVAYGDNQDTLENRLFKLKEEITKISNLQTNNLTDSLTKTTIAFVPSRMINTERQKLKEERKENKRELLQLQKEIIKETKEVLKWERIQAKTRNQEMEDDEEDEDESVYEPITMPKLIKRNGDDDDDRSVDSGSVQTEDNTTKKPVTLRLRGGAPPEIIEIVEERFILEALDEEEAEPMGGTMEEPKLPGMLRISGCNPNGIKAGQLKSHLQNAMDLNVDIQCYSEVNTDFLQTQQRQKFYENTKSMDRQARAVWGTSQVVVENKSAFKPGGTAIVSMGKTAGRVKKSGTDSMGRWTYQVLDGKGGKDILIVSVYQCCKQPTNPKGVTAYHQQEIMLSETNRVDRDPRRNFYKDLKKFLNEFLTDENNNITPIILGDWNEECKGTSTSQKLCDYFGFVNIFKQVHPNHKQFKTYMRGSRTIDFALAPPELANRVTNFVYEPFMYRLKGDHRAYYFDIGEEVLFGNKQEPVYDQAGRTFASKDPKAVTTYLAAAHSHLMANAVMTRIRNLLASDDPDHEEAEKLDSLMTQACEHASNQCKRRRKDYWNIEIHETKRNLSVWCQYKSRRVRKLSSRALIARTSALGLQMREGMPMEEILGQIEILRTRVKEIHKESEKKRDESLTERANMAEDADDKKKAKAIRQMKETEQKTRAFQKLKFKRGLIHNGGGISRLQVPITWPTAEEYNDETDYNLEDPKATDQKDASKWREVNCPKEIEFLLRLRNQRHFGQAESDRTPFTTETMKHKFNWSASTNEAELVLKGEYNDDELSDITRLFLDNMTRVTETEDKPKFLTMKEFTGKFKVWRETTSTSPSGRHLGHYKALVATIDRSLKEEERKEFVTFQEEISKCYIGLINYAIKHRYSLQRWKTIVNMMIYKEHGNVKIHRLRVIHLYEADLSLLWGVKWREGMHTALKTKSLHQGQYGGLPGRDCTSLTYLEELRFDYSKLTRYPVANFDNDAAACYDRILCAIASLAGRKYGIHKDVIFIHAQTLEEAEFKLKSSLKVSDTSYRHCVKFPIHGTGQGSSNSPTIWCFISSVLFQCHNERASGMLFQSPEGDMIVRFNMVGFVDDSTCITGGNPDDTLQELLKKMQDDAQLWHDLLWCSGGKLELSKCGYHVIHYDFEDSGIPRMKHNPGESITLQNEKGEPISIKSKNIYQTRVNLGHAKAPSDSCNTEFERTLKKAVKIGEAITQCGGTRAESKMLYRAVWKPAVEYILPQSFLSKKQLQKIEKASLPKIYAKCGYNRNTSRAVLAGPIELGGGGFTPLYVTAGTGYVTHFLKNWRTPTEDIGKQLRIVYAWTSYQAGVTYPLLEHPERILDYVNGKVIPGMREYLDTIDGKIKLNNTYIRSKLRTNDKSIMERVAEMEFTTIQRERINCVRMYLGVMYLSEICNEDGKSLQKGIEDNKHNKTTYTVSLTRPKQQKPNSYSWKFWKKAIRSFTTDDKKLELELGSWTNQHSKSGKWESYQSNIDNNIYHHCSNKEDNHQYWEVYERQGYQLTLIDEMELDEFKIRNGTPIQIKSLANGMKYGEMTAVIVKDKRTQNAYGPDVSWDRFIQAQPEWVRVLLEDVHFFSEDGYSNLWEIVACMEKHKYLLAVSDGSVKFHDMSFGWILATPTGERLAAAAGPCNGRGNSLRAEGAGMLSVTMFIALIIKYLEVEPMKIVFISDNLELIKRLKAHKHYNDPYPNETLKSEFDVTEQIYRTTETYGIEASYKWVKGHQDKNTPYMDLNLEAQLNVDADKFAGDFQMEKGKFRPLVFLLPSCDAMLSIRGISITSNYRKQLIRAYVEPEYIQYLQYKFQWSNEVIEIVSWKCLSLAIQRINRDVLITKICNDLLPTADTLCRMKYQHHDTCVLCNNHETRDHMIRCTAKSRIKWRNQYINAIRKKLNTMETEYAITEALCSAIAAWLEFGEVDISKFPIQFANAILSQERIGWRHFFAGKISQEWLQLQENSTNKTIGKKRDCYVWGASVAEVTLTYFIKLWELRNEEVHGKSVEQQERTRKTKLSTDVRKLNALKDKARPVDMGLFHNDIEEFIDSSTAQTIATFISSHKRAIANSVKKYKAASQAGATSVVQWIRGWSNNDDVIERMNTRQRKDILETDGRKKERRRRKQNSGRQRSIVGFLSLVS</sequence>
<evidence type="ECO:0000256" key="1">
    <source>
        <dbReference type="SAM" id="Coils"/>
    </source>
</evidence>
<feature type="compositionally biased region" description="Acidic residues" evidence="2">
    <location>
        <begin position="986"/>
        <end position="997"/>
    </location>
</feature>
<feature type="compositionally biased region" description="Polar residues" evidence="2">
    <location>
        <begin position="21"/>
        <end position="31"/>
    </location>
</feature>
<proteinExistence type="predicted"/>
<feature type="compositionally biased region" description="Low complexity" evidence="2">
    <location>
        <begin position="825"/>
        <end position="842"/>
    </location>
</feature>
<feature type="compositionally biased region" description="Basic and acidic residues" evidence="2">
    <location>
        <begin position="34"/>
        <end position="44"/>
    </location>
</feature>
<protein>
    <submittedName>
        <fullName evidence="3">Uncharacterized protein</fullName>
    </submittedName>
</protein>
<feature type="region of interest" description="Disordered" evidence="2">
    <location>
        <begin position="3105"/>
        <end position="3125"/>
    </location>
</feature>
<feature type="compositionally biased region" description="Basic and acidic residues" evidence="2">
    <location>
        <begin position="144"/>
        <end position="163"/>
    </location>
</feature>
<dbReference type="SUPFAM" id="SSF56219">
    <property type="entry name" value="DNase I-like"/>
    <property type="match status" value="1"/>
</dbReference>
<evidence type="ECO:0000313" key="4">
    <source>
        <dbReference type="Proteomes" id="UP000095751"/>
    </source>
</evidence>
<feature type="compositionally biased region" description="Polar residues" evidence="2">
    <location>
        <begin position="849"/>
        <end position="861"/>
    </location>
</feature>
<feature type="compositionally biased region" description="Acidic residues" evidence="2">
    <location>
        <begin position="1103"/>
        <end position="1114"/>
    </location>
</feature>